<proteinExistence type="inferred from homology"/>
<organism evidence="9 10">
    <name type="scientific">Nitrospira defluvii</name>
    <dbReference type="NCBI Taxonomy" id="330214"/>
    <lineage>
        <taxon>Bacteria</taxon>
        <taxon>Pseudomonadati</taxon>
        <taxon>Nitrospirota</taxon>
        <taxon>Nitrospiria</taxon>
        <taxon>Nitrospirales</taxon>
        <taxon>Nitrospiraceae</taxon>
        <taxon>Nitrospira</taxon>
    </lineage>
</organism>
<name>A0ABM8QZS9_9BACT</name>
<dbReference type="Pfam" id="PF00589">
    <property type="entry name" value="Phage_integrase"/>
    <property type="match status" value="1"/>
</dbReference>
<dbReference type="PANTHER" id="PTHR30349:SF64">
    <property type="entry name" value="PROPHAGE INTEGRASE INTD-RELATED"/>
    <property type="match status" value="1"/>
</dbReference>
<feature type="domain" description="Core-binding (CB)" evidence="8">
    <location>
        <begin position="69"/>
        <end position="156"/>
    </location>
</feature>
<evidence type="ECO:0000259" key="7">
    <source>
        <dbReference type="PROSITE" id="PS51898"/>
    </source>
</evidence>
<dbReference type="InterPro" id="IPR050090">
    <property type="entry name" value="Tyrosine_recombinase_XerCD"/>
</dbReference>
<protein>
    <submittedName>
        <fullName evidence="9">Integrase</fullName>
    </submittedName>
</protein>
<keyword evidence="3 5" id="KW-0238">DNA-binding</keyword>
<dbReference type="InterPro" id="IPR044068">
    <property type="entry name" value="CB"/>
</dbReference>
<comment type="caution">
    <text evidence="9">The sequence shown here is derived from an EMBL/GenBank/DDBJ whole genome shotgun (WGS) entry which is preliminary data.</text>
</comment>
<evidence type="ECO:0000256" key="6">
    <source>
        <dbReference type="SAM" id="MobiDB-lite"/>
    </source>
</evidence>
<dbReference type="CDD" id="cd00796">
    <property type="entry name" value="INT_Rci_Hp1_C"/>
    <property type="match status" value="1"/>
</dbReference>
<sequence>MARKDGKDRGIVEKPTGSGKWWVRLTINGREKWFRATNKSQAKALYGRLKAEAREGTYFPEKYKQTKQVTLRAWIARHLEGCSNRSVANSRRYGRFWSLLLGNRTLRDISTEDLRRIQAQLKARYDLDKAKGTRRKAPPTINRYFSYLRHVLTLAVNDGKIDRNPISGVKFFPEAIKTRFLTDDEIYRLRHLMEPRVWEMVAFAIETGLRRSEQFNLRWSQIDMDNRVLNLPMPKGSKSRYVPLTDGVCALLSRWDSFTKSPFVFPGKDPLKPLDARSFVHRHFDPALRRAGIVGASWHSLRHTAATRRVLSGASLYGVQQLLGHRDIKTTARYSHLTPGFMQETVSKGSLFSSVDSQAETATGSKTGSAGSTETSGFGQPIDFMVRPAGIEPATLSLEG</sequence>
<feature type="domain" description="Tyr recombinase" evidence="7">
    <location>
        <begin position="176"/>
        <end position="347"/>
    </location>
</feature>
<evidence type="ECO:0000256" key="1">
    <source>
        <dbReference type="ARBA" id="ARBA00008857"/>
    </source>
</evidence>
<dbReference type="InterPro" id="IPR013762">
    <property type="entry name" value="Integrase-like_cat_sf"/>
</dbReference>
<comment type="similarity">
    <text evidence="1">Belongs to the 'phage' integrase family.</text>
</comment>
<gene>
    <name evidence="9" type="ORF">NSPZN2_100078</name>
</gene>
<evidence type="ECO:0000259" key="8">
    <source>
        <dbReference type="PROSITE" id="PS51900"/>
    </source>
</evidence>
<evidence type="ECO:0000313" key="10">
    <source>
        <dbReference type="Proteomes" id="UP000675880"/>
    </source>
</evidence>
<dbReference type="Proteomes" id="UP000675880">
    <property type="component" value="Unassembled WGS sequence"/>
</dbReference>
<dbReference type="PROSITE" id="PS51900">
    <property type="entry name" value="CB"/>
    <property type="match status" value="1"/>
</dbReference>
<keyword evidence="10" id="KW-1185">Reference proteome</keyword>
<reference evidence="9 10" key="1">
    <citation type="submission" date="2021-02" db="EMBL/GenBank/DDBJ databases">
        <authorList>
            <person name="Han P."/>
        </authorList>
    </citation>
    <scope>NUCLEOTIDE SEQUENCE [LARGE SCALE GENOMIC DNA]</scope>
    <source>
        <strain evidence="9">Candidatus Nitrospira sp. ZN2</strain>
    </source>
</reference>
<evidence type="ECO:0000256" key="4">
    <source>
        <dbReference type="ARBA" id="ARBA00023172"/>
    </source>
</evidence>
<accession>A0ABM8QZS9</accession>
<evidence type="ECO:0000256" key="3">
    <source>
        <dbReference type="ARBA" id="ARBA00023125"/>
    </source>
</evidence>
<evidence type="ECO:0000256" key="2">
    <source>
        <dbReference type="ARBA" id="ARBA00022908"/>
    </source>
</evidence>
<evidence type="ECO:0000256" key="5">
    <source>
        <dbReference type="PROSITE-ProRule" id="PRU01248"/>
    </source>
</evidence>
<dbReference type="InterPro" id="IPR010998">
    <property type="entry name" value="Integrase_recombinase_N"/>
</dbReference>
<keyword evidence="4" id="KW-0233">DNA recombination</keyword>
<dbReference type="PROSITE" id="PS51898">
    <property type="entry name" value="TYR_RECOMBINASE"/>
    <property type="match status" value="1"/>
</dbReference>
<feature type="compositionally biased region" description="Polar residues" evidence="6">
    <location>
        <begin position="357"/>
        <end position="378"/>
    </location>
</feature>
<dbReference type="Gene3D" id="1.10.443.10">
    <property type="entry name" value="Intergrase catalytic core"/>
    <property type="match status" value="1"/>
</dbReference>
<dbReference type="PANTHER" id="PTHR30349">
    <property type="entry name" value="PHAGE INTEGRASE-RELATED"/>
    <property type="match status" value="1"/>
</dbReference>
<dbReference type="EMBL" id="CAJNBJ010000002">
    <property type="protein sequence ID" value="CAE6725486.1"/>
    <property type="molecule type" value="Genomic_DNA"/>
</dbReference>
<dbReference type="InterPro" id="IPR002104">
    <property type="entry name" value="Integrase_catalytic"/>
</dbReference>
<feature type="region of interest" description="Disordered" evidence="6">
    <location>
        <begin position="357"/>
        <end position="379"/>
    </location>
</feature>
<dbReference type="InterPro" id="IPR011010">
    <property type="entry name" value="DNA_brk_join_enz"/>
</dbReference>
<dbReference type="SUPFAM" id="SSF56349">
    <property type="entry name" value="DNA breaking-rejoining enzymes"/>
    <property type="match status" value="1"/>
</dbReference>
<dbReference type="Gene3D" id="1.10.150.130">
    <property type="match status" value="1"/>
</dbReference>
<evidence type="ECO:0000313" key="9">
    <source>
        <dbReference type="EMBL" id="CAE6725486.1"/>
    </source>
</evidence>
<keyword evidence="2" id="KW-0229">DNA integration</keyword>